<keyword evidence="2" id="KW-1185">Reference proteome</keyword>
<reference evidence="1" key="1">
    <citation type="submission" date="2018-11" db="EMBL/GenBank/DDBJ databases">
        <authorList>
            <consortium name="Pathogen Informatics"/>
        </authorList>
    </citation>
    <scope>NUCLEOTIDE SEQUENCE</scope>
</reference>
<protein>
    <submittedName>
        <fullName evidence="1">Uncharacterized protein</fullName>
    </submittedName>
</protein>
<gene>
    <name evidence="1" type="ORF">PXEA_LOCUS6435</name>
</gene>
<comment type="caution">
    <text evidence="1">The sequence shown here is derived from an EMBL/GenBank/DDBJ whole genome shotgun (WGS) entry which is preliminary data.</text>
</comment>
<accession>A0A3S5FCJ6</accession>
<evidence type="ECO:0000313" key="2">
    <source>
        <dbReference type="Proteomes" id="UP000784294"/>
    </source>
</evidence>
<proteinExistence type="predicted"/>
<organism evidence="1 2">
    <name type="scientific">Protopolystoma xenopodis</name>
    <dbReference type="NCBI Taxonomy" id="117903"/>
    <lineage>
        <taxon>Eukaryota</taxon>
        <taxon>Metazoa</taxon>
        <taxon>Spiralia</taxon>
        <taxon>Lophotrochozoa</taxon>
        <taxon>Platyhelminthes</taxon>
        <taxon>Monogenea</taxon>
        <taxon>Polyopisthocotylea</taxon>
        <taxon>Polystomatidea</taxon>
        <taxon>Polystomatidae</taxon>
        <taxon>Protopolystoma</taxon>
    </lineage>
</organism>
<dbReference type="AlphaFoldDB" id="A0A3S5FCJ6"/>
<evidence type="ECO:0000313" key="1">
    <source>
        <dbReference type="EMBL" id="VEL12995.1"/>
    </source>
</evidence>
<sequence length="202" mass="22233">MQHEKTTNLLAQEFIASNAETLQTEETNHDVPLDYLAQSQPSSESQIISLDSTSSSFLTPQLLAPPLSSFFLPISIISGSTWGTELLFDIIRRFLTCSEENSLILNNLSPTHPDSTPASSSSSLIIGQRLRHLSLPFAPPLHYISCIPGMVPPIARSGFLDFLTDLGYNNLFAYSLVSGALHNLIICESKSHLNENLQVIYE</sequence>
<dbReference type="EMBL" id="CAAALY010016467">
    <property type="protein sequence ID" value="VEL12995.1"/>
    <property type="molecule type" value="Genomic_DNA"/>
</dbReference>
<name>A0A3S5FCJ6_9PLAT</name>
<dbReference type="Proteomes" id="UP000784294">
    <property type="component" value="Unassembled WGS sequence"/>
</dbReference>